<dbReference type="RefSeq" id="XP_022138062.1">
    <property type="nucleotide sequence ID" value="XM_022282370.1"/>
</dbReference>
<protein>
    <submittedName>
        <fullName evidence="3">Flowering-promoting factor 1-like protein 4</fullName>
    </submittedName>
</protein>
<proteinExistence type="inferred from homology"/>
<dbReference type="AlphaFoldDB" id="A0A6J1C9Z8"/>
<accession>A0A6J1C9Z8</accession>
<dbReference type="GeneID" id="111009321"/>
<dbReference type="OrthoDB" id="612242at2759"/>
<gene>
    <name evidence="3" type="primary">LOC111009321</name>
</gene>
<name>A0A6J1C9Z8_MOMCH</name>
<dbReference type="PANTHER" id="PTHR33433">
    <property type="entry name" value="FLOWERING-PROMOTING FACTOR 1-LIKE PROTEIN 1"/>
    <property type="match status" value="1"/>
</dbReference>
<dbReference type="KEGG" id="mcha:111009321"/>
<evidence type="ECO:0000313" key="3">
    <source>
        <dbReference type="RefSeq" id="XP_022138062.1"/>
    </source>
</evidence>
<keyword evidence="2" id="KW-1185">Reference proteome</keyword>
<evidence type="ECO:0000313" key="2">
    <source>
        <dbReference type="Proteomes" id="UP000504603"/>
    </source>
</evidence>
<comment type="similarity">
    <text evidence="1">Belongs to the FPF1 family.</text>
</comment>
<evidence type="ECO:0000256" key="1">
    <source>
        <dbReference type="ARBA" id="ARBA00008013"/>
    </source>
</evidence>
<dbReference type="GO" id="GO:0009909">
    <property type="term" value="P:regulation of flower development"/>
    <property type="evidence" value="ECO:0007669"/>
    <property type="project" value="InterPro"/>
</dbReference>
<sequence length="106" mass="12317">MSGVWVFDDNGVIRLAAAEGEARRRKVLVHTPTNEEMTSYTVLKNKLRSVGWEVYYEDSEMVQFHKPSSVDLISLPADFAKLKPRHLYDIVVRNRNLFQVRDIQSH</sequence>
<organism evidence="2 3">
    <name type="scientific">Momordica charantia</name>
    <name type="common">Bitter gourd</name>
    <name type="synonym">Balsam pear</name>
    <dbReference type="NCBI Taxonomy" id="3673"/>
    <lineage>
        <taxon>Eukaryota</taxon>
        <taxon>Viridiplantae</taxon>
        <taxon>Streptophyta</taxon>
        <taxon>Embryophyta</taxon>
        <taxon>Tracheophyta</taxon>
        <taxon>Spermatophyta</taxon>
        <taxon>Magnoliopsida</taxon>
        <taxon>eudicotyledons</taxon>
        <taxon>Gunneridae</taxon>
        <taxon>Pentapetalae</taxon>
        <taxon>rosids</taxon>
        <taxon>fabids</taxon>
        <taxon>Cucurbitales</taxon>
        <taxon>Cucurbitaceae</taxon>
        <taxon>Momordiceae</taxon>
        <taxon>Momordica</taxon>
    </lineage>
</organism>
<reference evidence="3" key="1">
    <citation type="submission" date="2025-08" db="UniProtKB">
        <authorList>
            <consortium name="RefSeq"/>
        </authorList>
    </citation>
    <scope>IDENTIFICATION</scope>
    <source>
        <strain evidence="3">OHB3-1</strain>
    </source>
</reference>
<dbReference type="InterPro" id="IPR039274">
    <property type="entry name" value="FPF1"/>
</dbReference>
<dbReference type="Proteomes" id="UP000504603">
    <property type="component" value="Unplaced"/>
</dbReference>